<feature type="domain" description="Gfo/Idh/MocA-like oxidoreductase N-terminal" evidence="1">
    <location>
        <begin position="6"/>
        <end position="123"/>
    </location>
</feature>
<dbReference type="InterPro" id="IPR051450">
    <property type="entry name" value="Gfo/Idh/MocA_Oxidoreductases"/>
</dbReference>
<reference evidence="3 4" key="1">
    <citation type="submission" date="2018-09" db="EMBL/GenBank/DDBJ databases">
        <title>Marinorhizobium profundi gen. nov., sp. nov., isolated from a deep-sea sediment sample from the New Britain Trench and proposal of Marinorhizobiaceae fam. nov. in the order Rhizobiales of the class Alphaproteobacteria.</title>
        <authorList>
            <person name="Cao J."/>
        </authorList>
    </citation>
    <scope>NUCLEOTIDE SEQUENCE [LARGE SCALE GENOMIC DNA]</scope>
    <source>
        <strain evidence="3 4">WS11</strain>
    </source>
</reference>
<dbReference type="RefSeq" id="WP_126007757.1">
    <property type="nucleotide sequence ID" value="NZ_CP032509.1"/>
</dbReference>
<dbReference type="KEGG" id="abaw:D5400_03690"/>
<feature type="domain" description="GFO/IDH/MocA-like oxidoreductase" evidence="2">
    <location>
        <begin position="133"/>
        <end position="253"/>
    </location>
</feature>
<dbReference type="EMBL" id="CP032509">
    <property type="protein sequence ID" value="AZN70495.1"/>
    <property type="molecule type" value="Genomic_DNA"/>
</dbReference>
<organism evidence="3 4">
    <name type="scientific">Georhizobium profundi</name>
    <dbReference type="NCBI Taxonomy" id="2341112"/>
    <lineage>
        <taxon>Bacteria</taxon>
        <taxon>Pseudomonadati</taxon>
        <taxon>Pseudomonadota</taxon>
        <taxon>Alphaproteobacteria</taxon>
        <taxon>Hyphomicrobiales</taxon>
        <taxon>Rhizobiaceae</taxon>
        <taxon>Georhizobium</taxon>
    </lineage>
</organism>
<dbReference type="OrthoDB" id="9781031at2"/>
<evidence type="ECO:0000313" key="4">
    <source>
        <dbReference type="Proteomes" id="UP000268192"/>
    </source>
</evidence>
<dbReference type="AlphaFoldDB" id="A0A3Q8XNF4"/>
<gene>
    <name evidence="3" type="ORF">D5400_03690</name>
</gene>
<dbReference type="Proteomes" id="UP000268192">
    <property type="component" value="Chromosome"/>
</dbReference>
<evidence type="ECO:0000259" key="1">
    <source>
        <dbReference type="Pfam" id="PF01408"/>
    </source>
</evidence>
<accession>A0A3Q8XNF4</accession>
<evidence type="ECO:0000313" key="3">
    <source>
        <dbReference type="EMBL" id="AZN70495.1"/>
    </source>
</evidence>
<protein>
    <submittedName>
        <fullName evidence="3">Gfo/Idh/MocA family oxidoreductase</fullName>
    </submittedName>
</protein>
<dbReference type="Pfam" id="PF01408">
    <property type="entry name" value="GFO_IDH_MocA"/>
    <property type="match status" value="1"/>
</dbReference>
<proteinExistence type="predicted"/>
<dbReference type="InterPro" id="IPR055170">
    <property type="entry name" value="GFO_IDH_MocA-like_dom"/>
</dbReference>
<name>A0A3Q8XNF4_9HYPH</name>
<dbReference type="PANTHER" id="PTHR43377">
    <property type="entry name" value="BILIVERDIN REDUCTASE A"/>
    <property type="match status" value="1"/>
</dbReference>
<dbReference type="SUPFAM" id="SSF51735">
    <property type="entry name" value="NAD(P)-binding Rossmann-fold domains"/>
    <property type="match status" value="1"/>
</dbReference>
<sequence>MTSDPIRLGVVGLGRAFMLMLPTFRADPRVALVAAAAPRAASRKAFEKEFGGYTYETIEDLCADTSVEAIYVATPHQMHRDHVVAAARAGKHILVDKPLAISLDDGTAMVKACRDAGVHLIVGPSHSFDGPVVQAKCLIDEGAIGAVHMINTWNFTDFLYRPRRLEELDTKQGGGVVFSQGAHQIDIVRLLAGGRGRNVTAMTGQWDPRRPTEGAYAALMSFESGAFAAFTYSGYAHFDSDEWMEWIGELGHLKDPAQYGGARRALATIASAREEAALKTARTFGAGAEPSMPDHHEHFGPIIVSGDRGDLRLTPQGVHVYGDEARTFHPAAPVDVPRSEVAKALFDAVRCGRSPAQTGAWGLASLEVCHAILQSAETGLPVNLRHQVSVTGEEGPDDRS</sequence>
<dbReference type="Gene3D" id="3.30.360.10">
    <property type="entry name" value="Dihydrodipicolinate Reductase, domain 2"/>
    <property type="match status" value="1"/>
</dbReference>
<dbReference type="InterPro" id="IPR000683">
    <property type="entry name" value="Gfo/Idh/MocA-like_OxRdtase_N"/>
</dbReference>
<evidence type="ECO:0000259" key="2">
    <source>
        <dbReference type="Pfam" id="PF22725"/>
    </source>
</evidence>
<keyword evidence="4" id="KW-1185">Reference proteome</keyword>
<dbReference type="GO" id="GO:0000166">
    <property type="term" value="F:nucleotide binding"/>
    <property type="evidence" value="ECO:0007669"/>
    <property type="project" value="InterPro"/>
</dbReference>
<dbReference type="Gene3D" id="3.40.50.720">
    <property type="entry name" value="NAD(P)-binding Rossmann-like Domain"/>
    <property type="match status" value="1"/>
</dbReference>
<dbReference type="Pfam" id="PF22725">
    <property type="entry name" value="GFO_IDH_MocA_C3"/>
    <property type="match status" value="1"/>
</dbReference>
<dbReference type="InterPro" id="IPR036291">
    <property type="entry name" value="NAD(P)-bd_dom_sf"/>
</dbReference>
<dbReference type="PANTHER" id="PTHR43377:SF1">
    <property type="entry name" value="BILIVERDIN REDUCTASE A"/>
    <property type="match status" value="1"/>
</dbReference>
<dbReference type="SUPFAM" id="SSF55347">
    <property type="entry name" value="Glyceraldehyde-3-phosphate dehydrogenase-like, C-terminal domain"/>
    <property type="match status" value="1"/>
</dbReference>